<reference evidence="1 2" key="1">
    <citation type="submission" date="2018-06" db="EMBL/GenBank/DDBJ databases">
        <title>Comparative genomics reveals the genomic features of Rhizophagus irregularis, R. cerebriforme, R. diaphanum and Gigaspora rosea, and their symbiotic lifestyle signature.</title>
        <authorList>
            <person name="Morin E."/>
            <person name="San Clemente H."/>
            <person name="Chen E.C.H."/>
            <person name="De La Providencia I."/>
            <person name="Hainaut M."/>
            <person name="Kuo A."/>
            <person name="Kohler A."/>
            <person name="Murat C."/>
            <person name="Tang N."/>
            <person name="Roy S."/>
            <person name="Loubradou J."/>
            <person name="Henrissat B."/>
            <person name="Grigoriev I.V."/>
            <person name="Corradi N."/>
            <person name="Roux C."/>
            <person name="Martin F.M."/>
        </authorList>
    </citation>
    <scope>NUCLEOTIDE SEQUENCE [LARGE SCALE GENOMIC DNA]</scope>
    <source>
        <strain evidence="1 2">DAOM 227022</strain>
    </source>
</reference>
<dbReference type="EMBL" id="QKYT01000519">
    <property type="protein sequence ID" value="RIA84060.1"/>
    <property type="molecule type" value="Genomic_DNA"/>
</dbReference>
<proteinExistence type="predicted"/>
<organism evidence="1 2">
    <name type="scientific">Glomus cerebriforme</name>
    <dbReference type="NCBI Taxonomy" id="658196"/>
    <lineage>
        <taxon>Eukaryota</taxon>
        <taxon>Fungi</taxon>
        <taxon>Fungi incertae sedis</taxon>
        <taxon>Mucoromycota</taxon>
        <taxon>Glomeromycotina</taxon>
        <taxon>Glomeromycetes</taxon>
        <taxon>Glomerales</taxon>
        <taxon>Glomeraceae</taxon>
        <taxon>Glomus</taxon>
    </lineage>
</organism>
<name>A0A397SCP5_9GLOM</name>
<accession>A0A397SCP5</accession>
<keyword evidence="2" id="KW-1185">Reference proteome</keyword>
<dbReference type="STRING" id="658196.A0A397SCP5"/>
<feature type="non-terminal residue" evidence="1">
    <location>
        <position position="1"/>
    </location>
</feature>
<gene>
    <name evidence="1" type="ORF">C1645_832804</name>
</gene>
<dbReference type="AlphaFoldDB" id="A0A397SCP5"/>
<evidence type="ECO:0000313" key="1">
    <source>
        <dbReference type="EMBL" id="RIA84060.1"/>
    </source>
</evidence>
<protein>
    <submittedName>
        <fullName evidence="1">Uncharacterized protein</fullName>
    </submittedName>
</protein>
<dbReference type="Proteomes" id="UP000265703">
    <property type="component" value="Unassembled WGS sequence"/>
</dbReference>
<evidence type="ECO:0000313" key="2">
    <source>
        <dbReference type="Proteomes" id="UP000265703"/>
    </source>
</evidence>
<comment type="caution">
    <text evidence="1">The sequence shown here is derived from an EMBL/GenBank/DDBJ whole genome shotgun (WGS) entry which is preliminary data.</text>
</comment>
<sequence length="161" mass="18942">GWEELELLVIKSYCECKNVLISSLLGLELLCNDGCSPSGSMNQVVETEMPNLPRLVYHIIEEKIYKETYCEFNWYMRVIPLSEELYTHLLEKAAKERSEMLRVNYILTIGTYYNSEQLIFLDKSSKDERILSRQYGYSFKNTRAIQKVVFLRGTRYTTFFG</sequence>
<dbReference type="OrthoDB" id="2394134at2759"/>